<evidence type="ECO:0000313" key="4">
    <source>
        <dbReference type="Proteomes" id="UP000746612"/>
    </source>
</evidence>
<keyword evidence="1" id="KW-0732">Signal</keyword>
<name>A0A2H3H0Q3_GIBZA</name>
<accession>A0A2H3H0Q3</accession>
<proteinExistence type="predicted"/>
<evidence type="ECO:0000313" key="2">
    <source>
        <dbReference type="EMBL" id="CAG2010585.1"/>
    </source>
</evidence>
<evidence type="ECO:0008006" key="5">
    <source>
        <dbReference type="Google" id="ProtNLM"/>
    </source>
</evidence>
<reference evidence="2" key="2">
    <citation type="submission" date="2021-03" db="EMBL/GenBank/DDBJ databases">
        <authorList>
            <person name="Alouane T."/>
            <person name="Langin T."/>
            <person name="Bonhomme L."/>
        </authorList>
    </citation>
    <scope>NUCLEOTIDE SEQUENCE</scope>
    <source>
        <strain evidence="2">MDC_Fg202</strain>
    </source>
</reference>
<dbReference type="EMBL" id="CAAKMV010000196">
    <property type="protein sequence ID" value="VIO64330.1"/>
    <property type="molecule type" value="Genomic_DNA"/>
</dbReference>
<evidence type="ECO:0000313" key="3">
    <source>
        <dbReference type="EMBL" id="VIO64330.1"/>
    </source>
</evidence>
<feature type="signal peptide" evidence="1">
    <location>
        <begin position="1"/>
        <end position="17"/>
    </location>
</feature>
<evidence type="ECO:0000256" key="1">
    <source>
        <dbReference type="SAM" id="SignalP"/>
    </source>
</evidence>
<reference evidence="3" key="1">
    <citation type="submission" date="2019-04" db="EMBL/GenBank/DDBJ databases">
        <authorList>
            <person name="Melise S."/>
            <person name="Noan J."/>
            <person name="Okalmin O."/>
        </authorList>
    </citation>
    <scope>NUCLEOTIDE SEQUENCE</scope>
    <source>
        <strain evidence="3">FN9</strain>
    </source>
</reference>
<sequence length="144" mass="15765">MKFSAATLLAAAASVSAATSVFEVKDFTASCIAHSTFCDYEFKVIQPHSMETWEHAVVCNARAQSTDYTLPDIKDGKCKDSSRTFTVTRGDKGLLVKISQPVSPKSNTVGEHFIPNSLLFQSEVPNAEVQMYNGPKDFEFTQSS</sequence>
<organism evidence="2 4">
    <name type="scientific">Gibberella zeae</name>
    <name type="common">Wheat head blight fungus</name>
    <name type="synonym">Fusarium graminearum</name>
    <dbReference type="NCBI Taxonomy" id="5518"/>
    <lineage>
        <taxon>Eukaryota</taxon>
        <taxon>Fungi</taxon>
        <taxon>Dikarya</taxon>
        <taxon>Ascomycota</taxon>
        <taxon>Pezizomycotina</taxon>
        <taxon>Sordariomycetes</taxon>
        <taxon>Hypocreomycetidae</taxon>
        <taxon>Hypocreales</taxon>
        <taxon>Nectriaceae</taxon>
        <taxon>Fusarium</taxon>
    </lineage>
</organism>
<dbReference type="AlphaFoldDB" id="A0A2H3H0Q3"/>
<protein>
    <recommendedName>
        <fullName evidence="5">Hypersensitive response-inducing protein</fullName>
    </recommendedName>
</protein>
<feature type="chain" id="PRO_5041061586" description="Hypersensitive response-inducing protein" evidence="1">
    <location>
        <begin position="18"/>
        <end position="144"/>
    </location>
</feature>
<gene>
    <name evidence="3" type="ORF">FUG_LOCUS562475</name>
    <name evidence="2" type="ORF">MDCFG202_LOCUS597968</name>
</gene>
<dbReference type="EMBL" id="CAJPIJ010000220">
    <property type="protein sequence ID" value="CAG2010585.1"/>
    <property type="molecule type" value="Genomic_DNA"/>
</dbReference>
<dbReference type="Proteomes" id="UP000746612">
    <property type="component" value="Unassembled WGS sequence"/>
</dbReference>